<dbReference type="NCBIfam" id="TIGR02357">
    <property type="entry name" value="ECF_ThiT_YuaJ"/>
    <property type="match status" value="1"/>
</dbReference>
<dbReference type="GO" id="GO:0015234">
    <property type="term" value="F:thiamine transmembrane transporter activity"/>
    <property type="evidence" value="ECO:0007669"/>
    <property type="project" value="InterPro"/>
</dbReference>
<dbReference type="Proteomes" id="UP000078516">
    <property type="component" value="Unassembled WGS sequence"/>
</dbReference>
<comment type="caution">
    <text evidence="1">The sequence shown here is derived from an EMBL/GenBank/DDBJ whole genome shotgun (WGS) entry which is preliminary data.</text>
</comment>
<protein>
    <submittedName>
        <fullName evidence="1">Energy-coupled thiamine transporter ThiT</fullName>
    </submittedName>
</protein>
<dbReference type="AlphaFoldDB" id="A0A179ET16"/>
<gene>
    <name evidence="1" type="ORF">A6E74_02760</name>
</gene>
<dbReference type="Gene3D" id="1.10.1760.20">
    <property type="match status" value="1"/>
</dbReference>
<evidence type="ECO:0000313" key="1">
    <source>
        <dbReference type="EMBL" id="OAQ56347.1"/>
    </source>
</evidence>
<keyword evidence="2" id="KW-1185">Reference proteome</keyword>
<dbReference type="KEGG" id="eth:CK496_06155"/>
<dbReference type="InterPro" id="IPR012651">
    <property type="entry name" value="Thia_Transptr_ThiT"/>
</dbReference>
<sequence length="186" mass="20202">MHSETKVWIEGTIIAALAMVLSLIPLDIGSSFTLSIGQIPITIYALRRGLKAGLGAGLIWGLLHFLMGKVQFLSIPQVLIEYPIAFTFAGFAGLFTLSLHRAMVNGETTKIYGILIVSSVVGTFTRFFWHFVAGGIFWGDYAPEGMNPWLFSFVMNGASGLATAIAVAIVVVICYRVSPKLFDPLK</sequence>
<dbReference type="GeneID" id="77487220"/>
<proteinExistence type="predicted"/>
<dbReference type="EMBL" id="LWMN01000010">
    <property type="protein sequence ID" value="OAQ56347.1"/>
    <property type="molecule type" value="Genomic_DNA"/>
</dbReference>
<dbReference type="RefSeq" id="WP_067481930.1">
    <property type="nucleotide sequence ID" value="NZ_BSWU01000001.1"/>
</dbReference>
<accession>A0A179ET16</accession>
<name>A0A179ET16_ENTTH</name>
<reference evidence="1 2" key="1">
    <citation type="submission" date="2016-04" db="EMBL/GenBank/DDBJ databases">
        <title>Draft genome of an Enterococcus thailandicus strain isolated from bovine feces.</title>
        <authorList>
            <person name="Beukers A.G."/>
            <person name="Zaheer R."/>
            <person name="Goji N."/>
            <person name="Cook S.R."/>
            <person name="Amoako K."/>
            <person name="Chaves A.V."/>
            <person name="Ward M.P."/>
            <person name="Mcallister T.A."/>
        </authorList>
    </citation>
    <scope>NUCLEOTIDE SEQUENCE [LARGE SCALE GENOMIC DNA]</scope>
    <source>
        <strain evidence="1 2">F0711D 46</strain>
    </source>
</reference>
<organism evidence="1 2">
    <name type="scientific">Enterococcus thailandicus</name>
    <dbReference type="NCBI Taxonomy" id="417368"/>
    <lineage>
        <taxon>Bacteria</taxon>
        <taxon>Bacillati</taxon>
        <taxon>Bacillota</taxon>
        <taxon>Bacilli</taxon>
        <taxon>Lactobacillales</taxon>
        <taxon>Enterococcaceae</taxon>
        <taxon>Enterococcus</taxon>
    </lineage>
</organism>
<dbReference type="Pfam" id="PF09515">
    <property type="entry name" value="Thia_YuaJ"/>
    <property type="match status" value="1"/>
</dbReference>
<dbReference type="GO" id="GO:0005886">
    <property type="term" value="C:plasma membrane"/>
    <property type="evidence" value="ECO:0007669"/>
    <property type="project" value="InterPro"/>
</dbReference>
<evidence type="ECO:0000313" key="2">
    <source>
        <dbReference type="Proteomes" id="UP000078516"/>
    </source>
</evidence>